<comment type="caution">
    <text evidence="1">The sequence shown here is derived from an EMBL/GenBank/DDBJ whole genome shotgun (WGS) entry which is preliminary data.</text>
</comment>
<dbReference type="Proteomes" id="UP000292282">
    <property type="component" value="Unassembled WGS sequence"/>
</dbReference>
<name>A0A4V2JXJ7_9MICR</name>
<keyword evidence="2" id="KW-1185">Reference proteome</keyword>
<organism evidence="1 2">
    <name type="scientific">Hamiltosporidium tvaerminnensis</name>
    <dbReference type="NCBI Taxonomy" id="1176355"/>
    <lineage>
        <taxon>Eukaryota</taxon>
        <taxon>Fungi</taxon>
        <taxon>Fungi incertae sedis</taxon>
        <taxon>Microsporidia</taxon>
        <taxon>Dubosqiidae</taxon>
        <taxon>Hamiltosporidium</taxon>
    </lineage>
</organism>
<evidence type="ECO:0000313" key="2">
    <source>
        <dbReference type="Proteomes" id="UP000292282"/>
    </source>
</evidence>
<dbReference type="EMBL" id="PITK01000902">
    <property type="protein sequence ID" value="TBU12092.1"/>
    <property type="molecule type" value="Genomic_DNA"/>
</dbReference>
<evidence type="ECO:0000313" key="1">
    <source>
        <dbReference type="EMBL" id="TBU12092.1"/>
    </source>
</evidence>
<gene>
    <name evidence="1" type="ORF">CWI38_0902p0010</name>
</gene>
<sequence>MTAEDCAKSHALDLIETRQPNDFSKALVKKKEFKKFNKKSLICLKEGQIEKRIVN</sequence>
<reference evidence="1 2" key="1">
    <citation type="submission" date="2017-12" db="EMBL/GenBank/DDBJ databases">
        <authorList>
            <person name="Pombert J.-F."/>
            <person name="Haag K.L."/>
            <person name="Ebert D."/>
        </authorList>
    </citation>
    <scope>NUCLEOTIDE SEQUENCE [LARGE SCALE GENOMIC DNA]</scope>
    <source>
        <strain evidence="1">IL-G-3</strain>
    </source>
</reference>
<dbReference type="AlphaFoldDB" id="A0A4V2JXJ7"/>
<proteinExistence type="predicted"/>
<dbReference type="VEuPathDB" id="MicrosporidiaDB:CWI38_0902p0010"/>
<accession>A0A4V2JXJ7</accession>
<protein>
    <submittedName>
        <fullName evidence="1">Uncharacterized protein</fullName>
    </submittedName>
</protein>